<dbReference type="STRING" id="656024.FsymDg_1352"/>
<dbReference type="RefSeq" id="WP_013872806.1">
    <property type="nucleotide sequence ID" value="NC_015656.1"/>
</dbReference>
<dbReference type="GO" id="GO:0005856">
    <property type="term" value="C:cytoskeleton"/>
    <property type="evidence" value="ECO:0007669"/>
    <property type="project" value="TreeGrafter"/>
</dbReference>
<dbReference type="KEGG" id="fsy:FsymDg_1352"/>
<evidence type="ECO:0000313" key="4">
    <source>
        <dbReference type="Proteomes" id="UP000001549"/>
    </source>
</evidence>
<proteinExistence type="inferred from homology"/>
<accession>F8B190</accession>
<dbReference type="Proteomes" id="UP000001549">
    <property type="component" value="Chromosome"/>
</dbReference>
<keyword evidence="4" id="KW-1185">Reference proteome</keyword>
<protein>
    <submittedName>
        <fullName evidence="3">Class II aldolase/adducin family protein</fullName>
    </submittedName>
</protein>
<feature type="domain" description="Class II aldolase/adducin N-terminal" evidence="2">
    <location>
        <begin position="46"/>
        <end position="228"/>
    </location>
</feature>
<sequence>MSTSTSLAPSIREQFRQTPLRVADQNVPKHPEPEGSVEDIRLHRKQRLAAAFRLFARFGYDHGIAGHITARDPELPDHFWVNPLAVPFAQIKVSDLLLVNHNGDIVIGDRPVNTAAFAIHSQVHAARPDVVAAAHAHAHALAGKAWSSLGRLLDPITQDALTFYGSHSLYADFNGVVLDTAEGRNIAKALGPNKLVILQNHGFLTVGQSVEEAAWLFVTADQSAHAQLLAEAAGRPKPVRHEVAAPLGRSRSFGGFSFAPYWDIITAEQPDLFD</sequence>
<dbReference type="NCBIfam" id="NF004855">
    <property type="entry name" value="PRK06208.1"/>
    <property type="match status" value="1"/>
</dbReference>
<dbReference type="PANTHER" id="PTHR10672:SF3">
    <property type="entry name" value="PROTEIN HU-LI TAI SHAO"/>
    <property type="match status" value="1"/>
</dbReference>
<evidence type="ECO:0000256" key="1">
    <source>
        <dbReference type="ARBA" id="ARBA00037961"/>
    </source>
</evidence>
<dbReference type="eggNOG" id="COG0235">
    <property type="taxonomic scope" value="Bacteria"/>
</dbReference>
<evidence type="ECO:0000313" key="3">
    <source>
        <dbReference type="EMBL" id="AEH08832.1"/>
    </source>
</evidence>
<dbReference type="EMBL" id="CP002801">
    <property type="protein sequence ID" value="AEH08832.1"/>
    <property type="molecule type" value="Genomic_DNA"/>
</dbReference>
<reference evidence="3 4" key="1">
    <citation type="submission" date="2011-05" db="EMBL/GenBank/DDBJ databases">
        <title>Complete sequence of chromosome of Frankia symbiont of Datisca glomerata.</title>
        <authorList>
            <consortium name="US DOE Joint Genome Institute"/>
            <person name="Lucas S."/>
            <person name="Han J."/>
            <person name="Lapidus A."/>
            <person name="Cheng J.-F."/>
            <person name="Goodwin L."/>
            <person name="Pitluck S."/>
            <person name="Peters L."/>
            <person name="Mikhailova N."/>
            <person name="Chertkov O."/>
            <person name="Teshima H."/>
            <person name="Han C."/>
            <person name="Tapia R."/>
            <person name="Land M."/>
            <person name="Hauser L."/>
            <person name="Kyrpides N."/>
            <person name="Ivanova N."/>
            <person name="Pagani I."/>
            <person name="Berry A."/>
            <person name="Pawlowski K."/>
            <person name="Persson T."/>
            <person name="Vanden Heuvel B."/>
            <person name="Benson D."/>
            <person name="Woyke T."/>
        </authorList>
    </citation>
    <scope>NUCLEOTIDE SEQUENCE [LARGE SCALE GENOMIC DNA]</scope>
    <source>
        <strain evidence="4">4085684</strain>
    </source>
</reference>
<dbReference type="SMART" id="SM01007">
    <property type="entry name" value="Aldolase_II"/>
    <property type="match status" value="1"/>
</dbReference>
<dbReference type="SUPFAM" id="SSF53639">
    <property type="entry name" value="AraD/HMP-PK domain-like"/>
    <property type="match status" value="1"/>
</dbReference>
<dbReference type="Pfam" id="PF00596">
    <property type="entry name" value="Aldolase_II"/>
    <property type="match status" value="1"/>
</dbReference>
<dbReference type="PANTHER" id="PTHR10672">
    <property type="entry name" value="ADDUCIN"/>
    <property type="match status" value="1"/>
</dbReference>
<name>F8B190_9ACTN</name>
<dbReference type="InterPro" id="IPR051017">
    <property type="entry name" value="Aldolase-II_Adducin_sf"/>
</dbReference>
<comment type="similarity">
    <text evidence="1">Belongs to the aldolase class II family.</text>
</comment>
<organism evidence="3 4">
    <name type="scientific">Candidatus Protofrankia datiscae</name>
    <dbReference type="NCBI Taxonomy" id="2716812"/>
    <lineage>
        <taxon>Bacteria</taxon>
        <taxon>Bacillati</taxon>
        <taxon>Actinomycetota</taxon>
        <taxon>Actinomycetes</taxon>
        <taxon>Frankiales</taxon>
        <taxon>Frankiaceae</taxon>
        <taxon>Protofrankia</taxon>
    </lineage>
</organism>
<dbReference type="InterPro" id="IPR001303">
    <property type="entry name" value="Aldolase_II/adducin_N"/>
</dbReference>
<dbReference type="InterPro" id="IPR036409">
    <property type="entry name" value="Aldolase_II/adducin_N_sf"/>
</dbReference>
<dbReference type="HOGENOM" id="CLU_006033_1_2_11"/>
<evidence type="ECO:0000259" key="2">
    <source>
        <dbReference type="SMART" id="SM01007"/>
    </source>
</evidence>
<dbReference type="GO" id="GO:0051015">
    <property type="term" value="F:actin filament binding"/>
    <property type="evidence" value="ECO:0007669"/>
    <property type="project" value="TreeGrafter"/>
</dbReference>
<gene>
    <name evidence="3" type="ordered locus">FsymDg_1352</name>
</gene>
<dbReference type="AlphaFoldDB" id="F8B190"/>
<dbReference type="Gene3D" id="3.40.225.10">
    <property type="entry name" value="Class II aldolase/adducin N-terminal domain"/>
    <property type="match status" value="1"/>
</dbReference>
<dbReference type="FunFam" id="3.40.225.10:FF:000009">
    <property type="entry name" value="Class II aldolase/adducin N-terminal"/>
    <property type="match status" value="1"/>
</dbReference>